<dbReference type="RefSeq" id="WP_118019306.1">
    <property type="nucleotide sequence ID" value="NZ_QRZM01000010.1"/>
</dbReference>
<dbReference type="Proteomes" id="UP000284543">
    <property type="component" value="Unassembled WGS sequence"/>
</dbReference>
<accession>A0A412Z0P2</accession>
<dbReference type="AlphaFoldDB" id="A0A412Z0P2"/>
<dbReference type="EMBL" id="QRZM01000010">
    <property type="protein sequence ID" value="RGV73405.1"/>
    <property type="molecule type" value="Genomic_DNA"/>
</dbReference>
<organism evidence="1 2">
    <name type="scientific">Enterocloster bolteae</name>
    <dbReference type="NCBI Taxonomy" id="208479"/>
    <lineage>
        <taxon>Bacteria</taxon>
        <taxon>Bacillati</taxon>
        <taxon>Bacillota</taxon>
        <taxon>Clostridia</taxon>
        <taxon>Lachnospirales</taxon>
        <taxon>Lachnospiraceae</taxon>
        <taxon>Enterocloster</taxon>
    </lineage>
</organism>
<proteinExistence type="predicted"/>
<comment type="caution">
    <text evidence="1">The sequence shown here is derived from an EMBL/GenBank/DDBJ whole genome shotgun (WGS) entry which is preliminary data.</text>
</comment>
<sequence length="113" mass="11813">MGKIWIPGGGDGADLDVITAAALDVRKGKVIVDKDGNPLTGIMAEIAAKTYTPGTSNQVIAANQFLAGAQTIKGDGNLNANNIVYGKPVFRAIILFMGRAFLAFPEMCGSMRV</sequence>
<reference evidence="1 2" key="1">
    <citation type="submission" date="2018-08" db="EMBL/GenBank/DDBJ databases">
        <title>A genome reference for cultivated species of the human gut microbiota.</title>
        <authorList>
            <person name="Zou Y."/>
            <person name="Xue W."/>
            <person name="Luo G."/>
        </authorList>
    </citation>
    <scope>NUCLEOTIDE SEQUENCE [LARGE SCALE GENOMIC DNA]</scope>
    <source>
        <strain evidence="1 2">AF14-18</strain>
    </source>
</reference>
<evidence type="ECO:0000313" key="1">
    <source>
        <dbReference type="EMBL" id="RGV73405.1"/>
    </source>
</evidence>
<evidence type="ECO:0000313" key="2">
    <source>
        <dbReference type="Proteomes" id="UP000284543"/>
    </source>
</evidence>
<name>A0A412Z0P2_9FIRM</name>
<protein>
    <submittedName>
        <fullName evidence="1">Uncharacterized protein</fullName>
    </submittedName>
</protein>
<gene>
    <name evidence="1" type="ORF">DWW02_21430</name>
</gene>